<comment type="caution">
    <text evidence="1">The sequence shown here is derived from an EMBL/GenBank/DDBJ whole genome shotgun (WGS) entry which is preliminary data.</text>
</comment>
<dbReference type="AlphaFoldDB" id="A0A6I3M133"/>
<keyword evidence="2" id="KW-1185">Reference proteome</keyword>
<name>A0A6I3M133_9MICO</name>
<dbReference type="RefSeq" id="WP_155049957.1">
    <property type="nucleotide sequence ID" value="NZ_BAAAIB010000007.1"/>
</dbReference>
<proteinExistence type="predicted"/>
<dbReference type="OrthoDB" id="9936679at2"/>
<evidence type="ECO:0000313" key="1">
    <source>
        <dbReference type="EMBL" id="MTH66825.1"/>
    </source>
</evidence>
<dbReference type="EMBL" id="WMLB01000001">
    <property type="protein sequence ID" value="MTH66825.1"/>
    <property type="molecule type" value="Genomic_DNA"/>
</dbReference>
<organism evidence="1 2">
    <name type="scientific">Agromyces bracchium</name>
    <dbReference type="NCBI Taxonomy" id="88376"/>
    <lineage>
        <taxon>Bacteria</taxon>
        <taxon>Bacillati</taxon>
        <taxon>Actinomycetota</taxon>
        <taxon>Actinomycetes</taxon>
        <taxon>Micrococcales</taxon>
        <taxon>Microbacteriaceae</taxon>
        <taxon>Agromyces</taxon>
    </lineage>
</organism>
<sequence>MSGGPLQLALRVDRAPGEDAALVRVTLTVTNTGSDPIAPGVFGSELIVNGESDPSWRLAMNGAVEPELVQLPPERSAELVRDLRVSGLRAGPNEFVGRIGDVQSDPAVLDLP</sequence>
<gene>
    <name evidence="1" type="ORF">GJ743_00360</name>
</gene>
<dbReference type="Proteomes" id="UP000433071">
    <property type="component" value="Unassembled WGS sequence"/>
</dbReference>
<protein>
    <recommendedName>
        <fullName evidence="3">DUF4352 domain-containing protein</fullName>
    </recommendedName>
</protein>
<evidence type="ECO:0000313" key="2">
    <source>
        <dbReference type="Proteomes" id="UP000433071"/>
    </source>
</evidence>
<accession>A0A6I3M133</accession>
<evidence type="ECO:0008006" key="3">
    <source>
        <dbReference type="Google" id="ProtNLM"/>
    </source>
</evidence>
<reference evidence="1 2" key="1">
    <citation type="submission" date="2019-11" db="EMBL/GenBank/DDBJ databases">
        <title>Agromyces kandeliae sp. nov., isolated from mangrove soil.</title>
        <authorList>
            <person name="Wang R."/>
        </authorList>
    </citation>
    <scope>NUCLEOTIDE SEQUENCE [LARGE SCALE GENOMIC DNA]</scope>
    <source>
        <strain evidence="1 2">JCM 11433</strain>
    </source>
</reference>